<dbReference type="OrthoDB" id="685302at2759"/>
<dbReference type="PANTHER" id="PTHR32295:SF45">
    <property type="entry name" value="PROTEIN IQ-DOMAIN 19"/>
    <property type="match status" value="1"/>
</dbReference>
<dbReference type="InterPro" id="IPR000048">
    <property type="entry name" value="IQ_motif_EF-hand-BS"/>
</dbReference>
<keyword evidence="7" id="KW-1185">Reference proteome</keyword>
<evidence type="ECO:0000313" key="7">
    <source>
        <dbReference type="Proteomes" id="UP000326396"/>
    </source>
</evidence>
<evidence type="ECO:0000259" key="5">
    <source>
        <dbReference type="Pfam" id="PF13178"/>
    </source>
</evidence>
<dbReference type="EMBL" id="SZYD01000014">
    <property type="protein sequence ID" value="KAD4180128.1"/>
    <property type="molecule type" value="Genomic_DNA"/>
</dbReference>
<feature type="region of interest" description="Disordered" evidence="4">
    <location>
        <begin position="1"/>
        <end position="75"/>
    </location>
</feature>
<sequence>MGKTGKWIKNLLIEKKDKTTTHPPFTTEQHPQSTTPAKQKRRWSFRRPSATTNPKTIGITSSPPANHEPKNHAPQVDTTAIRVKIQEDIAVTRIQSVFRSYLARKALTALKGLVKLQALVRGHLVRKQVSETLQHMHTLMMAQAHARARVHKTRTKYQEENIKIVEMDIGHTRPQPLQSGHLDRFAYLKTNHCYSSPNSLTDHTKTLKNVGQSCPSYMANTRSSRAKVRSHSAPKQRPVDHTWAHERQSTSSIKRKPSRAARMQRSSSHVGPSAQTGNILWSTKLDRSTVSLVESECEHTKRTSVHRRHRLEEHVHRHCHLRRDNGEGKTVTSPGQSGHGRLHRRKDNGKGTTTTSP</sequence>
<feature type="region of interest" description="Disordered" evidence="4">
    <location>
        <begin position="222"/>
        <end position="278"/>
    </location>
</feature>
<dbReference type="PROSITE" id="PS50096">
    <property type="entry name" value="IQ"/>
    <property type="match status" value="2"/>
</dbReference>
<feature type="compositionally biased region" description="Basic residues" evidence="4">
    <location>
        <begin position="224"/>
        <end position="234"/>
    </location>
</feature>
<reference evidence="6 7" key="1">
    <citation type="submission" date="2019-05" db="EMBL/GenBank/DDBJ databases">
        <title>Mikania micrantha, genome provides insights into the molecular mechanism of rapid growth.</title>
        <authorList>
            <person name="Liu B."/>
        </authorList>
    </citation>
    <scope>NUCLEOTIDE SEQUENCE [LARGE SCALE GENOMIC DNA]</scope>
    <source>
        <strain evidence="6">NLD-2019</strain>
        <tissue evidence="6">Leaf</tissue>
    </source>
</reference>
<evidence type="ECO:0000256" key="1">
    <source>
        <dbReference type="ARBA" id="ARBA00022860"/>
    </source>
</evidence>
<dbReference type="InterPro" id="IPR025064">
    <property type="entry name" value="DUF4005"/>
</dbReference>
<dbReference type="Pfam" id="PF13178">
    <property type="entry name" value="DUF4005"/>
    <property type="match status" value="1"/>
</dbReference>
<feature type="domain" description="DUF4005" evidence="5">
    <location>
        <begin position="196"/>
        <end position="269"/>
    </location>
</feature>
<dbReference type="Proteomes" id="UP000326396">
    <property type="component" value="Linkage Group LG4"/>
</dbReference>
<evidence type="ECO:0000256" key="2">
    <source>
        <dbReference type="ARBA" id="ARBA00024341"/>
    </source>
</evidence>
<comment type="subunit">
    <text evidence="3">Binds to multiple calmodulin (CaM) in the presence of Ca(2+) and CaM-like proteins.</text>
</comment>
<feature type="compositionally biased region" description="Polar residues" evidence="4">
    <location>
        <begin position="49"/>
        <end position="64"/>
    </location>
</feature>
<feature type="compositionally biased region" description="Polar residues" evidence="4">
    <location>
        <begin position="21"/>
        <end position="37"/>
    </location>
</feature>
<dbReference type="Gene3D" id="1.20.5.190">
    <property type="match status" value="1"/>
</dbReference>
<dbReference type="AlphaFoldDB" id="A0A5N6N0K6"/>
<comment type="similarity">
    <text evidence="2">Belongs to the IQD family.</text>
</comment>
<evidence type="ECO:0000256" key="3">
    <source>
        <dbReference type="ARBA" id="ARBA00024378"/>
    </source>
</evidence>
<name>A0A5N6N0K6_9ASTR</name>
<dbReference type="Pfam" id="PF00612">
    <property type="entry name" value="IQ"/>
    <property type="match status" value="2"/>
</dbReference>
<dbReference type="GO" id="GO:0005516">
    <property type="term" value="F:calmodulin binding"/>
    <property type="evidence" value="ECO:0007669"/>
    <property type="project" value="UniProtKB-KW"/>
</dbReference>
<gene>
    <name evidence="6" type="ORF">E3N88_28719</name>
</gene>
<comment type="caution">
    <text evidence="6">The sequence shown here is derived from an EMBL/GenBank/DDBJ whole genome shotgun (WGS) entry which is preliminary data.</text>
</comment>
<organism evidence="6 7">
    <name type="scientific">Mikania micrantha</name>
    <name type="common">bitter vine</name>
    <dbReference type="NCBI Taxonomy" id="192012"/>
    <lineage>
        <taxon>Eukaryota</taxon>
        <taxon>Viridiplantae</taxon>
        <taxon>Streptophyta</taxon>
        <taxon>Embryophyta</taxon>
        <taxon>Tracheophyta</taxon>
        <taxon>Spermatophyta</taxon>
        <taxon>Magnoliopsida</taxon>
        <taxon>eudicotyledons</taxon>
        <taxon>Gunneridae</taxon>
        <taxon>Pentapetalae</taxon>
        <taxon>asterids</taxon>
        <taxon>campanulids</taxon>
        <taxon>Asterales</taxon>
        <taxon>Asteraceae</taxon>
        <taxon>Asteroideae</taxon>
        <taxon>Heliantheae alliance</taxon>
        <taxon>Eupatorieae</taxon>
        <taxon>Mikania</taxon>
    </lineage>
</organism>
<feature type="region of interest" description="Disordered" evidence="4">
    <location>
        <begin position="319"/>
        <end position="357"/>
    </location>
</feature>
<feature type="compositionally biased region" description="Polar residues" evidence="4">
    <location>
        <begin position="264"/>
        <end position="278"/>
    </location>
</feature>
<protein>
    <recommendedName>
        <fullName evidence="5">DUF4005 domain-containing protein</fullName>
    </recommendedName>
</protein>
<evidence type="ECO:0000313" key="6">
    <source>
        <dbReference type="EMBL" id="KAD4180128.1"/>
    </source>
</evidence>
<feature type="compositionally biased region" description="Basic and acidic residues" evidence="4">
    <location>
        <begin position="237"/>
        <end position="248"/>
    </location>
</feature>
<keyword evidence="1" id="KW-0112">Calmodulin-binding</keyword>
<evidence type="ECO:0000256" key="4">
    <source>
        <dbReference type="SAM" id="MobiDB-lite"/>
    </source>
</evidence>
<dbReference type="SMART" id="SM00015">
    <property type="entry name" value="IQ"/>
    <property type="match status" value="2"/>
</dbReference>
<accession>A0A5N6N0K6</accession>
<dbReference type="PANTHER" id="PTHR32295">
    <property type="entry name" value="IQ-DOMAIN 5-RELATED"/>
    <property type="match status" value="1"/>
</dbReference>
<proteinExistence type="inferred from homology"/>